<keyword evidence="2" id="KW-1185">Reference proteome</keyword>
<accession>A0ABW7BNQ5</accession>
<reference evidence="1 2" key="1">
    <citation type="submission" date="2024-10" db="EMBL/GenBank/DDBJ databases">
        <title>The Natural Products Discovery Center: Release of the First 8490 Sequenced Strains for Exploring Actinobacteria Biosynthetic Diversity.</title>
        <authorList>
            <person name="Kalkreuter E."/>
            <person name="Kautsar S.A."/>
            <person name="Yang D."/>
            <person name="Bader C.D."/>
            <person name="Teijaro C.N."/>
            <person name="Fluegel L."/>
            <person name="Davis C.M."/>
            <person name="Simpson J.R."/>
            <person name="Lauterbach L."/>
            <person name="Steele A.D."/>
            <person name="Gui C."/>
            <person name="Meng S."/>
            <person name="Li G."/>
            <person name="Viehrig K."/>
            <person name="Ye F."/>
            <person name="Su P."/>
            <person name="Kiefer A.F."/>
            <person name="Nichols A."/>
            <person name="Cepeda A.J."/>
            <person name="Yan W."/>
            <person name="Fan B."/>
            <person name="Jiang Y."/>
            <person name="Adhikari A."/>
            <person name="Zheng C.-J."/>
            <person name="Schuster L."/>
            <person name="Cowan T.M."/>
            <person name="Smanski M.J."/>
            <person name="Chevrette M.G."/>
            <person name="De Carvalho L.P.S."/>
            <person name="Shen B."/>
        </authorList>
    </citation>
    <scope>NUCLEOTIDE SEQUENCE [LARGE SCALE GENOMIC DNA]</scope>
    <source>
        <strain evidence="1 2">NPDC048229</strain>
    </source>
</reference>
<sequence length="152" mass="16844">MGTRDDSDEAYVVGLCDRVLGEVALRQHRFDWLLGDAGASGRRVRLPVDAYWPGRGLVVEYRELQHDRPVPHFDKPDRLTVSGVHRGEQRALYDARRESEIPAHGLRLVVVRPADLDADGRGRLRRSEAADLAALRTILAGERDGEGTPSGA</sequence>
<evidence type="ECO:0000313" key="1">
    <source>
        <dbReference type="EMBL" id="MFG3188030.1"/>
    </source>
</evidence>
<dbReference type="EMBL" id="JBICZW010000002">
    <property type="protein sequence ID" value="MFG3188030.1"/>
    <property type="molecule type" value="Genomic_DNA"/>
</dbReference>
<protein>
    <submittedName>
        <fullName evidence="1">Uncharacterized protein</fullName>
    </submittedName>
</protein>
<dbReference type="Proteomes" id="UP001604282">
    <property type="component" value="Unassembled WGS sequence"/>
</dbReference>
<organism evidence="1 2">
    <name type="scientific">Streptomyces omiyaensis</name>
    <dbReference type="NCBI Taxonomy" id="68247"/>
    <lineage>
        <taxon>Bacteria</taxon>
        <taxon>Bacillati</taxon>
        <taxon>Actinomycetota</taxon>
        <taxon>Actinomycetes</taxon>
        <taxon>Kitasatosporales</taxon>
        <taxon>Streptomycetaceae</taxon>
        <taxon>Streptomyces</taxon>
    </lineage>
</organism>
<name>A0ABW7BNQ5_9ACTN</name>
<evidence type="ECO:0000313" key="2">
    <source>
        <dbReference type="Proteomes" id="UP001604282"/>
    </source>
</evidence>
<comment type="caution">
    <text evidence="1">The sequence shown here is derived from an EMBL/GenBank/DDBJ whole genome shotgun (WGS) entry which is preliminary data.</text>
</comment>
<gene>
    <name evidence="1" type="ORF">ACGFYS_03730</name>
</gene>
<dbReference type="RefSeq" id="WP_189850384.1">
    <property type="nucleotide sequence ID" value="NZ_BMVV01000011.1"/>
</dbReference>
<proteinExistence type="predicted"/>